<feature type="compositionally biased region" description="Polar residues" evidence="4">
    <location>
        <begin position="186"/>
        <end position="195"/>
    </location>
</feature>
<dbReference type="Pfam" id="PF14432">
    <property type="entry name" value="DYW_deaminase"/>
    <property type="match status" value="1"/>
</dbReference>
<feature type="compositionally biased region" description="Low complexity" evidence="4">
    <location>
        <begin position="167"/>
        <end position="178"/>
    </location>
</feature>
<dbReference type="GO" id="GO:0008270">
    <property type="term" value="F:zinc ion binding"/>
    <property type="evidence" value="ECO:0007669"/>
    <property type="project" value="InterPro"/>
</dbReference>
<evidence type="ECO:0000256" key="1">
    <source>
        <dbReference type="ARBA" id="ARBA00006643"/>
    </source>
</evidence>
<dbReference type="GO" id="GO:0003723">
    <property type="term" value="F:RNA binding"/>
    <property type="evidence" value="ECO:0007669"/>
    <property type="project" value="InterPro"/>
</dbReference>
<dbReference type="EMBL" id="JAATIQ010000448">
    <property type="protein sequence ID" value="KAF4355561.1"/>
    <property type="molecule type" value="Genomic_DNA"/>
</dbReference>
<dbReference type="InterPro" id="IPR011990">
    <property type="entry name" value="TPR-like_helical_dom_sf"/>
</dbReference>
<feature type="compositionally biased region" description="Polar residues" evidence="4">
    <location>
        <begin position="235"/>
        <end position="272"/>
    </location>
</feature>
<dbReference type="Proteomes" id="UP000583929">
    <property type="component" value="Unassembled WGS sequence"/>
</dbReference>
<evidence type="ECO:0000259" key="5">
    <source>
        <dbReference type="Pfam" id="PF14432"/>
    </source>
</evidence>
<evidence type="ECO:0000313" key="7">
    <source>
        <dbReference type="Proteomes" id="UP000583929"/>
    </source>
</evidence>
<dbReference type="InterPro" id="IPR002885">
    <property type="entry name" value="PPR_rpt"/>
</dbReference>
<organism evidence="6 7">
    <name type="scientific">Cannabis sativa</name>
    <name type="common">Hemp</name>
    <name type="synonym">Marijuana</name>
    <dbReference type="NCBI Taxonomy" id="3483"/>
    <lineage>
        <taxon>Eukaryota</taxon>
        <taxon>Viridiplantae</taxon>
        <taxon>Streptophyta</taxon>
        <taxon>Embryophyta</taxon>
        <taxon>Tracheophyta</taxon>
        <taxon>Spermatophyta</taxon>
        <taxon>Magnoliopsida</taxon>
        <taxon>eudicotyledons</taxon>
        <taxon>Gunneridae</taxon>
        <taxon>Pentapetalae</taxon>
        <taxon>rosids</taxon>
        <taxon>fabids</taxon>
        <taxon>Rosales</taxon>
        <taxon>Cannabaceae</taxon>
        <taxon>Cannabis</taxon>
    </lineage>
</organism>
<name>A0A7J6EB71_CANSA</name>
<accession>A0A7J6EB71</accession>
<evidence type="ECO:0000256" key="4">
    <source>
        <dbReference type="SAM" id="MobiDB-lite"/>
    </source>
</evidence>
<sequence length="722" mass="80448">MYTKRALILKLNSLTALSKVCYPRYTSNFLEKNYLLRNFSTAARIADSQIDNGYQTEVSSEYCQNPSGFQSERRNFTDFEDKVRGQGSNPYGFYDKDPKNGFVESTNGDCQNHGRGYRESSNLGSFNNQSGKNGNLSGFYGQNNGGNGNMQNSSTSYQVGSSEMRQNLGGFSNGNSSGAYGKNESDLLQNSNGFYQNHGGVSRESSNFGSVNNRFGQNENFSGIYGQNNGGNGNVQSLNTSYQVGSSEMRQNPGGFSSQGHLGFQGASNGSYSPSFSQFQQSPATQYAGNSGPHPKVAQMLRGLQDLDGLCKEGKAKEAVEVLKLLVEQHIPVDLPRYLLLLQVCGEAKALEEAKFVHEDILRSQSSLEIRVYNRILETYSRCGSMEDAFLVFNKMPQHNLTSWDIMITWLAKNGSGWDAIDIVVGDIDEGMLHFESMSKEFGIVPTMDHYVSIVDMLGSAGHLDEALEFIEKMPLQPSVDIWEALMNLCRVHGHTELGDRCAELVEQLEPSRLDKESKAGLIPVKSSDFAKEKEKKKDPSLLEVRSRVHEYRAGDTSHPENDKIYAKLRGLREQMKEAGYIPETRFVLHDIDQESKEDALLAHSERLAVAYGLLSSSARSPIRVIKNLRVCGDCHNALKIISKIVGRELIMRDAKRTMFCAKDFSSFTERSEDSDFSIFFRLGSTMVIHGPSQSVKAYAEHDFCNFSFKRSLRLTILAARH</sequence>
<dbReference type="AlphaFoldDB" id="A0A7J6EB71"/>
<feature type="repeat" description="PPR" evidence="3">
    <location>
        <begin position="369"/>
        <end position="403"/>
    </location>
</feature>
<dbReference type="PANTHER" id="PTHR47926">
    <property type="entry name" value="PENTATRICOPEPTIDE REPEAT-CONTAINING PROTEIN"/>
    <property type="match status" value="1"/>
</dbReference>
<dbReference type="PROSITE" id="PS51375">
    <property type="entry name" value="PPR"/>
    <property type="match status" value="1"/>
</dbReference>
<dbReference type="PANTHER" id="PTHR47926:SF388">
    <property type="entry name" value="DYW DOMAIN-CONTAINING PROTEIN"/>
    <property type="match status" value="1"/>
</dbReference>
<feature type="compositionally biased region" description="Low complexity" evidence="4">
    <location>
        <begin position="273"/>
        <end position="283"/>
    </location>
</feature>
<feature type="domain" description="DYW" evidence="5">
    <location>
        <begin position="580"/>
        <end position="658"/>
    </location>
</feature>
<evidence type="ECO:0000256" key="2">
    <source>
        <dbReference type="ARBA" id="ARBA00022737"/>
    </source>
</evidence>
<feature type="region of interest" description="Disordered" evidence="4">
    <location>
        <begin position="167"/>
        <end position="294"/>
    </location>
</feature>
<dbReference type="Pfam" id="PF01535">
    <property type="entry name" value="PPR"/>
    <property type="match status" value="3"/>
</dbReference>
<evidence type="ECO:0000256" key="3">
    <source>
        <dbReference type="PROSITE-ProRule" id="PRU00708"/>
    </source>
</evidence>
<evidence type="ECO:0000313" key="6">
    <source>
        <dbReference type="EMBL" id="KAF4355561.1"/>
    </source>
</evidence>
<protein>
    <recommendedName>
        <fullName evidence="5">DYW domain-containing protein</fullName>
    </recommendedName>
</protein>
<comment type="caution">
    <text evidence="6">The sequence shown here is derived from an EMBL/GenBank/DDBJ whole genome shotgun (WGS) entry which is preliminary data.</text>
</comment>
<gene>
    <name evidence="6" type="ORF">G4B88_026847</name>
</gene>
<feature type="compositionally biased region" description="Polar residues" evidence="4">
    <location>
        <begin position="203"/>
        <end position="221"/>
    </location>
</feature>
<proteinExistence type="inferred from homology"/>
<dbReference type="GO" id="GO:0009451">
    <property type="term" value="P:RNA modification"/>
    <property type="evidence" value="ECO:0007669"/>
    <property type="project" value="InterPro"/>
</dbReference>
<dbReference type="Gene3D" id="1.25.40.10">
    <property type="entry name" value="Tetratricopeptide repeat domain"/>
    <property type="match status" value="2"/>
</dbReference>
<keyword evidence="7" id="KW-1185">Reference proteome</keyword>
<dbReference type="InterPro" id="IPR046960">
    <property type="entry name" value="PPR_At4g14850-like_plant"/>
</dbReference>
<dbReference type="NCBIfam" id="TIGR00756">
    <property type="entry name" value="PPR"/>
    <property type="match status" value="1"/>
</dbReference>
<comment type="similarity">
    <text evidence="1">Belongs to the PPR family. PCMP-H subfamily.</text>
</comment>
<dbReference type="InterPro" id="IPR032867">
    <property type="entry name" value="DYW_dom"/>
</dbReference>
<reference evidence="6 7" key="1">
    <citation type="journal article" date="2020" name="bioRxiv">
        <title>Sequence and annotation of 42 cannabis genomes reveals extensive copy number variation in cannabinoid synthesis and pathogen resistance genes.</title>
        <authorList>
            <person name="Mckernan K.J."/>
            <person name="Helbert Y."/>
            <person name="Kane L.T."/>
            <person name="Ebling H."/>
            <person name="Zhang L."/>
            <person name="Liu B."/>
            <person name="Eaton Z."/>
            <person name="Mclaughlin S."/>
            <person name="Kingan S."/>
            <person name="Baybayan P."/>
            <person name="Concepcion G."/>
            <person name="Jordan M."/>
            <person name="Riva A."/>
            <person name="Barbazuk W."/>
            <person name="Harkins T."/>
        </authorList>
    </citation>
    <scope>NUCLEOTIDE SEQUENCE [LARGE SCALE GENOMIC DNA]</scope>
    <source>
        <strain evidence="7">cv. Jamaican Lion 4</strain>
        <tissue evidence="6">Leaf</tissue>
    </source>
</reference>
<keyword evidence="2" id="KW-0677">Repeat</keyword>